<dbReference type="Proteomes" id="UP000836841">
    <property type="component" value="Unassembled WGS sequence"/>
</dbReference>
<name>A0AAU9TB24_THLAR</name>
<dbReference type="InterPro" id="IPR000674">
    <property type="entry name" value="Ald_Oxase/Xan_DH_a/b"/>
</dbReference>
<evidence type="ECO:0000313" key="3">
    <source>
        <dbReference type="Proteomes" id="UP000836841"/>
    </source>
</evidence>
<protein>
    <recommendedName>
        <fullName evidence="1">Aldehyde oxidase/xanthine dehydrogenase a/b hammerhead domain-containing protein</fullName>
    </recommendedName>
</protein>
<gene>
    <name evidence="2" type="ORF">TAV2_LOCUS26306</name>
</gene>
<dbReference type="Gene3D" id="3.90.1170.50">
    <property type="entry name" value="Aldehyde oxidase/xanthine dehydrogenase, a/b hammerhead"/>
    <property type="match status" value="1"/>
</dbReference>
<feature type="domain" description="Aldehyde oxidase/xanthine dehydrogenase a/b hammerhead" evidence="1">
    <location>
        <begin position="59"/>
        <end position="94"/>
    </location>
</feature>
<evidence type="ECO:0000313" key="2">
    <source>
        <dbReference type="EMBL" id="CAH2080603.1"/>
    </source>
</evidence>
<reference evidence="2 3" key="1">
    <citation type="submission" date="2022-03" db="EMBL/GenBank/DDBJ databases">
        <authorList>
            <person name="Nunn A."/>
            <person name="Chopra R."/>
            <person name="Nunn A."/>
            <person name="Contreras Garrido A."/>
        </authorList>
    </citation>
    <scope>NUCLEOTIDE SEQUENCE [LARGE SCALE GENOMIC DNA]</scope>
</reference>
<dbReference type="InterPro" id="IPR036856">
    <property type="entry name" value="Ald_Oxase/Xan_DH_a/b_sf"/>
</dbReference>
<dbReference type="AlphaFoldDB" id="A0AAU9TB24"/>
<proteinExistence type="predicted"/>
<dbReference type="SUPFAM" id="SSF54665">
    <property type="entry name" value="CO dehydrogenase molybdoprotein N-domain-like"/>
    <property type="match status" value="1"/>
</dbReference>
<organism evidence="2 3">
    <name type="scientific">Thlaspi arvense</name>
    <name type="common">Field penny-cress</name>
    <dbReference type="NCBI Taxonomy" id="13288"/>
    <lineage>
        <taxon>Eukaryota</taxon>
        <taxon>Viridiplantae</taxon>
        <taxon>Streptophyta</taxon>
        <taxon>Embryophyta</taxon>
        <taxon>Tracheophyta</taxon>
        <taxon>Spermatophyta</taxon>
        <taxon>Magnoliopsida</taxon>
        <taxon>eudicotyledons</taxon>
        <taxon>Gunneridae</taxon>
        <taxon>Pentapetalae</taxon>
        <taxon>rosids</taxon>
        <taxon>malvids</taxon>
        <taxon>Brassicales</taxon>
        <taxon>Brassicaceae</taxon>
        <taxon>Thlaspideae</taxon>
        <taxon>Thlaspi</taxon>
    </lineage>
</organism>
<sequence>MRDGREFNLPPVWLKSLSSNLVRWVNYHLALGHNHKVICCYLHKLLARQNILMTHQLPPDGLYGALVLSQKAHARILSIDDSESQSSPGFVEFFFPKMSLVII</sequence>
<keyword evidence="3" id="KW-1185">Reference proteome</keyword>
<comment type="caution">
    <text evidence="2">The sequence shown here is derived from an EMBL/GenBank/DDBJ whole genome shotgun (WGS) entry which is preliminary data.</text>
</comment>
<accession>A0AAU9TB24</accession>
<dbReference type="Pfam" id="PF01315">
    <property type="entry name" value="Ald_Xan_dh_C"/>
    <property type="match status" value="1"/>
</dbReference>
<evidence type="ECO:0000259" key="1">
    <source>
        <dbReference type="Pfam" id="PF01315"/>
    </source>
</evidence>
<dbReference type="EMBL" id="CAJVSB020000931">
    <property type="protein sequence ID" value="CAH2080603.1"/>
    <property type="molecule type" value="Genomic_DNA"/>
</dbReference>